<dbReference type="InterPro" id="IPR003953">
    <property type="entry name" value="FAD-dep_OxRdtase_2_FAD-bd"/>
</dbReference>
<dbReference type="InterPro" id="IPR050315">
    <property type="entry name" value="FAD-oxidoreductase_2"/>
</dbReference>
<evidence type="ECO:0000256" key="4">
    <source>
        <dbReference type="ARBA" id="ARBA00023002"/>
    </source>
</evidence>
<keyword evidence="3" id="KW-0274">FAD</keyword>
<keyword evidence="4 6" id="KW-0560">Oxidoreductase</keyword>
<dbReference type="GO" id="GO:0047571">
    <property type="term" value="F:3-oxosteroid 1-dehydrogenase activity"/>
    <property type="evidence" value="ECO:0007669"/>
    <property type="project" value="UniProtKB-EC"/>
</dbReference>
<dbReference type="EC" id="1.3.99.4" evidence="6"/>
<keyword evidence="2" id="KW-0285">Flavoprotein</keyword>
<dbReference type="PANTHER" id="PTHR43400:SF10">
    <property type="entry name" value="3-OXOSTEROID 1-DEHYDROGENASE"/>
    <property type="match status" value="1"/>
</dbReference>
<dbReference type="AlphaFoldDB" id="A0A378WLI9"/>
<dbReference type="FunFam" id="3.50.50.60:FF:000240">
    <property type="entry name" value="3-ketosteroid-delta-1-dehydrogenase"/>
    <property type="match status" value="1"/>
</dbReference>
<dbReference type="InterPro" id="IPR036188">
    <property type="entry name" value="FAD/NAD-bd_sf"/>
</dbReference>
<dbReference type="SUPFAM" id="SSF51905">
    <property type="entry name" value="FAD/NAD(P)-binding domain"/>
    <property type="match status" value="1"/>
</dbReference>
<evidence type="ECO:0000259" key="5">
    <source>
        <dbReference type="Pfam" id="PF00890"/>
    </source>
</evidence>
<evidence type="ECO:0000256" key="2">
    <source>
        <dbReference type="ARBA" id="ARBA00022630"/>
    </source>
</evidence>
<dbReference type="Pfam" id="PF00890">
    <property type="entry name" value="FAD_binding_2"/>
    <property type="match status" value="1"/>
</dbReference>
<organism evidence="6 7">
    <name type="scientific">Nocardia africana</name>
    <dbReference type="NCBI Taxonomy" id="134964"/>
    <lineage>
        <taxon>Bacteria</taxon>
        <taxon>Bacillati</taxon>
        <taxon>Actinomycetota</taxon>
        <taxon>Actinomycetes</taxon>
        <taxon>Mycobacteriales</taxon>
        <taxon>Nocardiaceae</taxon>
        <taxon>Nocardia</taxon>
    </lineage>
</organism>
<evidence type="ECO:0000256" key="3">
    <source>
        <dbReference type="ARBA" id="ARBA00022827"/>
    </source>
</evidence>
<comment type="cofactor">
    <cofactor evidence="1">
        <name>FAD</name>
        <dbReference type="ChEBI" id="CHEBI:57692"/>
    </cofactor>
</comment>
<protein>
    <submittedName>
        <fullName evidence="6">3-oxosteroid 1-dehydrogenase</fullName>
        <ecNumber evidence="6">1.3.99.4</ecNumber>
    </submittedName>
</protein>
<name>A0A378WLI9_9NOCA</name>
<evidence type="ECO:0000313" key="6">
    <source>
        <dbReference type="EMBL" id="SUA41455.1"/>
    </source>
</evidence>
<accession>A0A378WLI9</accession>
<reference evidence="6 7" key="1">
    <citation type="submission" date="2018-06" db="EMBL/GenBank/DDBJ databases">
        <authorList>
            <consortium name="Pathogen Informatics"/>
            <person name="Doyle S."/>
        </authorList>
    </citation>
    <scope>NUCLEOTIDE SEQUENCE [LARGE SCALE GENOMIC DNA]</scope>
    <source>
        <strain evidence="6 7">NCTC13184</strain>
    </source>
</reference>
<dbReference type="EMBL" id="UGRU01000001">
    <property type="protein sequence ID" value="SUA41455.1"/>
    <property type="molecule type" value="Genomic_DNA"/>
</dbReference>
<evidence type="ECO:0000313" key="7">
    <source>
        <dbReference type="Proteomes" id="UP000255082"/>
    </source>
</evidence>
<proteinExistence type="predicted"/>
<sequence>MQGPFYAAKIVPGDLGTKGGLVTDTAARVLRADGSVIEGLYAAGNSSTPVMGHTYAGPGATIGPALTFGYLAVMDIVEKAREEKAPTGAASK</sequence>
<dbReference type="Proteomes" id="UP000255082">
    <property type="component" value="Unassembled WGS sequence"/>
</dbReference>
<dbReference type="PANTHER" id="PTHR43400">
    <property type="entry name" value="FUMARATE REDUCTASE"/>
    <property type="match status" value="1"/>
</dbReference>
<gene>
    <name evidence="6" type="primary">kstD_1</name>
    <name evidence="6" type="ORF">NCTC13184_00794</name>
</gene>
<dbReference type="Gene3D" id="3.50.50.60">
    <property type="entry name" value="FAD/NAD(P)-binding domain"/>
    <property type="match status" value="1"/>
</dbReference>
<feature type="domain" description="FAD-dependent oxidoreductase 2 FAD-binding" evidence="5">
    <location>
        <begin position="3"/>
        <end position="61"/>
    </location>
</feature>
<evidence type="ECO:0000256" key="1">
    <source>
        <dbReference type="ARBA" id="ARBA00001974"/>
    </source>
</evidence>